<dbReference type="Proteomes" id="UP000258927">
    <property type="component" value="Plasmid pHL2708X3"/>
</dbReference>
<dbReference type="AlphaFoldDB" id="A0A2R4MJF7"/>
<gene>
    <name evidence="1" type="ORF">MXMO3_03597</name>
</gene>
<reference evidence="1 2" key="1">
    <citation type="submission" date="2017-05" db="EMBL/GenBank/DDBJ databases">
        <title>Genome Analysis of Maritalea myrionectae HL2708#5.</title>
        <authorList>
            <consortium name="Cotde Inc.-PKNU"/>
            <person name="Jang D."/>
            <person name="Oh H.-M."/>
        </authorList>
    </citation>
    <scope>NUCLEOTIDE SEQUENCE [LARGE SCALE GENOMIC DNA]</scope>
    <source>
        <strain evidence="1 2">HL2708#5</strain>
        <plasmid evidence="2">phl2708x3</plasmid>
    </source>
</reference>
<dbReference type="EMBL" id="CP021331">
    <property type="protein sequence ID" value="AVX06100.1"/>
    <property type="molecule type" value="Genomic_DNA"/>
</dbReference>
<organism evidence="1 2">
    <name type="scientific">Maritalea myrionectae</name>
    <dbReference type="NCBI Taxonomy" id="454601"/>
    <lineage>
        <taxon>Bacteria</taxon>
        <taxon>Pseudomonadati</taxon>
        <taxon>Pseudomonadota</taxon>
        <taxon>Alphaproteobacteria</taxon>
        <taxon>Hyphomicrobiales</taxon>
        <taxon>Devosiaceae</taxon>
        <taxon>Maritalea</taxon>
    </lineage>
</organism>
<keyword evidence="2" id="KW-1185">Reference proteome</keyword>
<evidence type="ECO:0000313" key="2">
    <source>
        <dbReference type="Proteomes" id="UP000258927"/>
    </source>
</evidence>
<keyword evidence="1" id="KW-0614">Plasmid</keyword>
<name>A0A2R4MJF7_9HYPH</name>
<protein>
    <submittedName>
        <fullName evidence="1">Uncharacterized protein</fullName>
    </submittedName>
</protein>
<proteinExistence type="predicted"/>
<evidence type="ECO:0000313" key="1">
    <source>
        <dbReference type="EMBL" id="AVX06100.1"/>
    </source>
</evidence>
<accession>A0A2R4MJF7</accession>
<geneLocation type="plasmid" evidence="2">
    <name>phl2708x3</name>
</geneLocation>
<sequence>MLGLRLPGFGRRDLINDLIQDAIIEVSRAKRLPSFGNVNWVFTHVS</sequence>
<dbReference type="KEGG" id="mmyr:MXMO3_03597"/>